<evidence type="ECO:0000256" key="3">
    <source>
        <dbReference type="ARBA" id="ARBA00022833"/>
    </source>
</evidence>
<reference evidence="6 7" key="1">
    <citation type="submission" date="2016-11" db="EMBL/GenBank/DDBJ databases">
        <title>The macronuclear genome of Stentor coeruleus: a giant cell with tiny introns.</title>
        <authorList>
            <person name="Slabodnick M."/>
            <person name="Ruby J.G."/>
            <person name="Reiff S.B."/>
            <person name="Swart E.C."/>
            <person name="Gosai S."/>
            <person name="Prabakaran S."/>
            <person name="Witkowska E."/>
            <person name="Larue G.E."/>
            <person name="Fisher S."/>
            <person name="Freeman R.M."/>
            <person name="Gunawardena J."/>
            <person name="Chu W."/>
            <person name="Stover N.A."/>
            <person name="Gregory B.D."/>
            <person name="Nowacki M."/>
            <person name="Derisi J."/>
            <person name="Roy S.W."/>
            <person name="Marshall W.F."/>
            <person name="Sood P."/>
        </authorList>
    </citation>
    <scope>NUCLEOTIDE SEQUENCE [LARGE SCALE GENOMIC DNA]</scope>
    <source>
        <strain evidence="6">WM001</strain>
    </source>
</reference>
<dbReference type="PANTHER" id="PTHR45931">
    <property type="entry name" value="SI:CH211-59O9.10"/>
    <property type="match status" value="1"/>
</dbReference>
<dbReference type="InterPro" id="IPR001841">
    <property type="entry name" value="Znf_RING"/>
</dbReference>
<keyword evidence="7" id="KW-1185">Reference proteome</keyword>
<accession>A0A1R2AKR6</accession>
<keyword evidence="1" id="KW-0479">Metal-binding</keyword>
<keyword evidence="2 4" id="KW-0863">Zinc-finger</keyword>
<comment type="caution">
    <text evidence="6">The sequence shown here is derived from an EMBL/GenBank/DDBJ whole genome shotgun (WGS) entry which is preliminary data.</text>
</comment>
<sequence>MDAHPRRSNEEINISGSIHFIIFSNSSSDEEFNRNISIELYYQETKPIPHGLSQEEIHRLQEIIYNGEYCLEESTPGTLILKKKSHDCAICLSSIQKGDCLRKLNCGHFFHKNCLDGWLKLKGACPLDRKKI</sequence>
<dbReference type="SMART" id="SM00184">
    <property type="entry name" value="RING"/>
    <property type="match status" value="1"/>
</dbReference>
<gene>
    <name evidence="6" type="ORF">SteCoe_39418</name>
</gene>
<dbReference type="GO" id="GO:0006511">
    <property type="term" value="P:ubiquitin-dependent protein catabolic process"/>
    <property type="evidence" value="ECO:0007669"/>
    <property type="project" value="TreeGrafter"/>
</dbReference>
<evidence type="ECO:0000256" key="4">
    <source>
        <dbReference type="PROSITE-ProRule" id="PRU00175"/>
    </source>
</evidence>
<feature type="domain" description="RING-type" evidence="5">
    <location>
        <begin position="88"/>
        <end position="129"/>
    </location>
</feature>
<dbReference type="GO" id="GO:0061630">
    <property type="term" value="F:ubiquitin protein ligase activity"/>
    <property type="evidence" value="ECO:0007669"/>
    <property type="project" value="TreeGrafter"/>
</dbReference>
<dbReference type="Gene3D" id="3.30.40.10">
    <property type="entry name" value="Zinc/RING finger domain, C3HC4 (zinc finger)"/>
    <property type="match status" value="1"/>
</dbReference>
<name>A0A1R2AKR6_9CILI</name>
<dbReference type="EMBL" id="MPUH01002489">
    <property type="protein sequence ID" value="OMJ65079.1"/>
    <property type="molecule type" value="Genomic_DNA"/>
</dbReference>
<evidence type="ECO:0000256" key="1">
    <source>
        <dbReference type="ARBA" id="ARBA00022723"/>
    </source>
</evidence>
<dbReference type="InterPro" id="IPR013083">
    <property type="entry name" value="Znf_RING/FYVE/PHD"/>
</dbReference>
<organism evidence="6 7">
    <name type="scientific">Stentor coeruleus</name>
    <dbReference type="NCBI Taxonomy" id="5963"/>
    <lineage>
        <taxon>Eukaryota</taxon>
        <taxon>Sar</taxon>
        <taxon>Alveolata</taxon>
        <taxon>Ciliophora</taxon>
        <taxon>Postciliodesmatophora</taxon>
        <taxon>Heterotrichea</taxon>
        <taxon>Heterotrichida</taxon>
        <taxon>Stentoridae</taxon>
        <taxon>Stentor</taxon>
    </lineage>
</organism>
<evidence type="ECO:0000259" key="5">
    <source>
        <dbReference type="PROSITE" id="PS50089"/>
    </source>
</evidence>
<evidence type="ECO:0000256" key="2">
    <source>
        <dbReference type="ARBA" id="ARBA00022771"/>
    </source>
</evidence>
<evidence type="ECO:0000313" key="6">
    <source>
        <dbReference type="EMBL" id="OMJ65079.1"/>
    </source>
</evidence>
<dbReference type="Pfam" id="PF13639">
    <property type="entry name" value="zf-RING_2"/>
    <property type="match status" value="1"/>
</dbReference>
<keyword evidence="3" id="KW-0862">Zinc</keyword>
<proteinExistence type="predicted"/>
<dbReference type="AlphaFoldDB" id="A0A1R2AKR6"/>
<protein>
    <recommendedName>
        <fullName evidence="5">RING-type domain-containing protein</fullName>
    </recommendedName>
</protein>
<dbReference type="OrthoDB" id="292178at2759"/>
<evidence type="ECO:0000313" key="7">
    <source>
        <dbReference type="Proteomes" id="UP000187209"/>
    </source>
</evidence>
<dbReference type="PROSITE" id="PS50089">
    <property type="entry name" value="ZF_RING_2"/>
    <property type="match status" value="1"/>
</dbReference>
<dbReference type="Proteomes" id="UP000187209">
    <property type="component" value="Unassembled WGS sequence"/>
</dbReference>
<dbReference type="InterPro" id="IPR051834">
    <property type="entry name" value="RING_finger_E3_ligase"/>
</dbReference>
<dbReference type="SUPFAM" id="SSF57850">
    <property type="entry name" value="RING/U-box"/>
    <property type="match status" value="1"/>
</dbReference>
<dbReference type="GO" id="GO:0005634">
    <property type="term" value="C:nucleus"/>
    <property type="evidence" value="ECO:0007669"/>
    <property type="project" value="TreeGrafter"/>
</dbReference>
<dbReference type="PANTHER" id="PTHR45931:SF3">
    <property type="entry name" value="RING ZINC FINGER-CONTAINING PROTEIN"/>
    <property type="match status" value="1"/>
</dbReference>
<dbReference type="GO" id="GO:0008270">
    <property type="term" value="F:zinc ion binding"/>
    <property type="evidence" value="ECO:0007669"/>
    <property type="project" value="UniProtKB-KW"/>
</dbReference>